<dbReference type="EMBL" id="JAEHOE010000035">
    <property type="protein sequence ID" value="KAG2493811.1"/>
    <property type="molecule type" value="Genomic_DNA"/>
</dbReference>
<reference evidence="2" key="1">
    <citation type="journal article" date="2020" name="bioRxiv">
        <title>Comparative genomics of Chlamydomonas.</title>
        <authorList>
            <person name="Craig R.J."/>
            <person name="Hasan A.R."/>
            <person name="Ness R.W."/>
            <person name="Keightley P.D."/>
        </authorList>
    </citation>
    <scope>NUCLEOTIDE SEQUENCE</scope>
    <source>
        <strain evidence="2">CCAP 11/70</strain>
    </source>
</reference>
<dbReference type="Proteomes" id="UP000612055">
    <property type="component" value="Unassembled WGS sequence"/>
</dbReference>
<feature type="region of interest" description="Disordered" evidence="1">
    <location>
        <begin position="62"/>
        <end position="94"/>
    </location>
</feature>
<evidence type="ECO:0000256" key="1">
    <source>
        <dbReference type="SAM" id="MobiDB-lite"/>
    </source>
</evidence>
<evidence type="ECO:0000313" key="2">
    <source>
        <dbReference type="EMBL" id="KAG2493811.1"/>
    </source>
</evidence>
<keyword evidence="3" id="KW-1185">Reference proteome</keyword>
<dbReference type="AlphaFoldDB" id="A0A836BYG9"/>
<name>A0A836BYG9_9CHLO</name>
<feature type="compositionally biased region" description="Low complexity" evidence="1">
    <location>
        <begin position="70"/>
        <end position="79"/>
    </location>
</feature>
<sequence>MASSARTQRRGAHNGPLLIPSAMTEKLKTVARASAPRTGSGHLLPEHMQLRHDPFVNLAPSMSMESRQDAPSSPSAASSTNWGASTPAASVLHSPRTAAAAKHLSRTRFGARMVEVRDSAIAAAAVVRAEAAAAAALEAEVSKLMSRGATRPQAEALARRRLAPQRLGNGRSLKRLPSQARDIEGDRIQEGVCGQALRAEEGRVTLQVQLSGRPCSC</sequence>
<feature type="region of interest" description="Disordered" evidence="1">
    <location>
        <begin position="29"/>
        <end position="49"/>
    </location>
</feature>
<comment type="caution">
    <text evidence="2">The sequence shown here is derived from an EMBL/GenBank/DDBJ whole genome shotgun (WGS) entry which is preliminary data.</text>
</comment>
<accession>A0A836BYG9</accession>
<evidence type="ECO:0000313" key="3">
    <source>
        <dbReference type="Proteomes" id="UP000612055"/>
    </source>
</evidence>
<protein>
    <submittedName>
        <fullName evidence="2">Uncharacterized protein</fullName>
    </submittedName>
</protein>
<proteinExistence type="predicted"/>
<gene>
    <name evidence="2" type="ORF">HYH03_008030</name>
</gene>
<organism evidence="2 3">
    <name type="scientific">Edaphochlamys debaryana</name>
    <dbReference type="NCBI Taxonomy" id="47281"/>
    <lineage>
        <taxon>Eukaryota</taxon>
        <taxon>Viridiplantae</taxon>
        <taxon>Chlorophyta</taxon>
        <taxon>core chlorophytes</taxon>
        <taxon>Chlorophyceae</taxon>
        <taxon>CS clade</taxon>
        <taxon>Chlamydomonadales</taxon>
        <taxon>Chlamydomonadales incertae sedis</taxon>
        <taxon>Edaphochlamys</taxon>
    </lineage>
</organism>